<comment type="caution">
    <text evidence="3">The sequence shown here is derived from an EMBL/GenBank/DDBJ whole genome shotgun (WGS) entry which is preliminary data.</text>
</comment>
<sequence>MNNHNSLLFLLILVCTFYTVQSKNVNCLCTFSNNQIRLVSGNEGVNTCEKICNYIANNEVTIEKIRNNENCGNNCQQLSGVFDSKMDAVDEISASRYTTGDDSATGQTSGTGTGATSGGSASAGSTGFSTHLSHSSSDGGESTGRTSASAGSTGFSTHHATGPQTSHIDDIKDIITKLKLSTTGGSMYKTCLCQKKLIKSEILDF</sequence>
<feature type="compositionally biased region" description="Low complexity" evidence="1">
    <location>
        <begin position="139"/>
        <end position="157"/>
    </location>
</feature>
<name>A0A151ZE57_TIELA</name>
<feature type="signal peptide" evidence="2">
    <location>
        <begin position="1"/>
        <end position="22"/>
    </location>
</feature>
<feature type="region of interest" description="Disordered" evidence="1">
    <location>
        <begin position="97"/>
        <end position="166"/>
    </location>
</feature>
<keyword evidence="3" id="KW-0946">Virion</keyword>
<evidence type="ECO:0000256" key="1">
    <source>
        <dbReference type="SAM" id="MobiDB-lite"/>
    </source>
</evidence>
<gene>
    <name evidence="3" type="ORF">DLAC_07090</name>
</gene>
<dbReference type="Proteomes" id="UP000076078">
    <property type="component" value="Unassembled WGS sequence"/>
</dbReference>
<keyword evidence="2" id="KW-0732">Signal</keyword>
<evidence type="ECO:0000313" key="3">
    <source>
        <dbReference type="EMBL" id="KYQ92243.1"/>
    </source>
</evidence>
<dbReference type="InParanoid" id="A0A151ZE57"/>
<feature type="compositionally biased region" description="Low complexity" evidence="1">
    <location>
        <begin position="118"/>
        <end position="130"/>
    </location>
</feature>
<keyword evidence="4" id="KW-1185">Reference proteome</keyword>
<dbReference type="AlphaFoldDB" id="A0A151ZE57"/>
<dbReference type="EMBL" id="LODT01000031">
    <property type="protein sequence ID" value="KYQ92243.1"/>
    <property type="molecule type" value="Genomic_DNA"/>
</dbReference>
<feature type="chain" id="PRO_5007593176" evidence="2">
    <location>
        <begin position="23"/>
        <end position="205"/>
    </location>
</feature>
<protein>
    <submittedName>
        <fullName evidence="3">Spore coat protein SP87</fullName>
    </submittedName>
</protein>
<evidence type="ECO:0000256" key="2">
    <source>
        <dbReference type="SAM" id="SignalP"/>
    </source>
</evidence>
<evidence type="ECO:0000313" key="4">
    <source>
        <dbReference type="Proteomes" id="UP000076078"/>
    </source>
</evidence>
<accession>A0A151ZE57</accession>
<reference evidence="3 4" key="1">
    <citation type="submission" date="2015-12" db="EMBL/GenBank/DDBJ databases">
        <title>Dictyostelia acquired genes for synthesis and detection of signals that induce cell-type specialization by lateral gene transfer from prokaryotes.</title>
        <authorList>
            <person name="Gloeckner G."/>
            <person name="Schaap P."/>
        </authorList>
    </citation>
    <scope>NUCLEOTIDE SEQUENCE [LARGE SCALE GENOMIC DNA]</scope>
    <source>
        <strain evidence="3 4">TK</strain>
    </source>
</reference>
<feature type="compositionally biased region" description="Low complexity" evidence="1">
    <location>
        <begin position="98"/>
        <end position="108"/>
    </location>
</feature>
<organism evidence="3 4">
    <name type="scientific">Tieghemostelium lacteum</name>
    <name type="common">Slime mold</name>
    <name type="synonym">Dictyostelium lacteum</name>
    <dbReference type="NCBI Taxonomy" id="361077"/>
    <lineage>
        <taxon>Eukaryota</taxon>
        <taxon>Amoebozoa</taxon>
        <taxon>Evosea</taxon>
        <taxon>Eumycetozoa</taxon>
        <taxon>Dictyostelia</taxon>
        <taxon>Dictyosteliales</taxon>
        <taxon>Raperosteliaceae</taxon>
        <taxon>Tieghemostelium</taxon>
    </lineage>
</organism>
<keyword evidence="3" id="KW-0167">Capsid protein</keyword>
<proteinExistence type="predicted"/>